<accession>A0AAV3VZG4</accession>
<organism evidence="1 2">
    <name type="scientific">Clostridium diolis</name>
    <dbReference type="NCBI Taxonomy" id="223919"/>
    <lineage>
        <taxon>Bacteria</taxon>
        <taxon>Bacillati</taxon>
        <taxon>Bacillota</taxon>
        <taxon>Clostridia</taxon>
        <taxon>Eubacteriales</taxon>
        <taxon>Clostridiaceae</taxon>
        <taxon>Clostridium</taxon>
    </lineage>
</organism>
<evidence type="ECO:0000313" key="2">
    <source>
        <dbReference type="Proteomes" id="UP000325212"/>
    </source>
</evidence>
<dbReference type="EMBL" id="BJLA01000005">
    <property type="protein sequence ID" value="GEA30975.1"/>
    <property type="molecule type" value="Genomic_DNA"/>
</dbReference>
<dbReference type="AlphaFoldDB" id="A0AAV3VZG4"/>
<sequence>MLYTLNYKLHELKLMIYIAKIILYDNSENIARILSVSVNLKIYMTKYKST</sequence>
<dbReference type="Proteomes" id="UP000325212">
    <property type="component" value="Unassembled WGS sequence"/>
</dbReference>
<gene>
    <name evidence="1" type="ORF">CDIOL_18980</name>
</gene>
<name>A0AAV3VZG4_9CLOT</name>
<proteinExistence type="predicted"/>
<reference evidence="1 2" key="1">
    <citation type="submission" date="2019-06" db="EMBL/GenBank/DDBJ databases">
        <title>Draft genome sequence of Clostridium diolis DSM 15410.</title>
        <authorList>
            <person name="Kobayashi H."/>
            <person name="Tanizawa Y."/>
            <person name="Tohno M."/>
        </authorList>
    </citation>
    <scope>NUCLEOTIDE SEQUENCE [LARGE SCALE GENOMIC DNA]</scope>
    <source>
        <strain evidence="1 2">DSM 15410</strain>
    </source>
</reference>
<evidence type="ECO:0000313" key="1">
    <source>
        <dbReference type="EMBL" id="GEA30975.1"/>
    </source>
</evidence>
<comment type="caution">
    <text evidence="1">The sequence shown here is derived from an EMBL/GenBank/DDBJ whole genome shotgun (WGS) entry which is preliminary data.</text>
</comment>
<keyword evidence="2" id="KW-1185">Reference proteome</keyword>
<protein>
    <submittedName>
        <fullName evidence="1">Uncharacterized protein</fullName>
    </submittedName>
</protein>